<dbReference type="InterPro" id="IPR050204">
    <property type="entry name" value="AraC_XylS_family_regulators"/>
</dbReference>
<evidence type="ECO:0000313" key="5">
    <source>
        <dbReference type="EMBL" id="MCL6286101.1"/>
    </source>
</evidence>
<dbReference type="Gene3D" id="3.40.50.880">
    <property type="match status" value="1"/>
</dbReference>
<dbReference type="InterPro" id="IPR029062">
    <property type="entry name" value="Class_I_gatase-like"/>
</dbReference>
<dbReference type="InterPro" id="IPR018062">
    <property type="entry name" value="HTH_AraC-typ_CS"/>
</dbReference>
<dbReference type="SMART" id="SM00342">
    <property type="entry name" value="HTH_ARAC"/>
    <property type="match status" value="1"/>
</dbReference>
<keyword evidence="2" id="KW-0238">DNA-binding</keyword>
<dbReference type="Proteomes" id="UP001203880">
    <property type="component" value="Unassembled WGS sequence"/>
</dbReference>
<evidence type="ECO:0000256" key="1">
    <source>
        <dbReference type="ARBA" id="ARBA00023015"/>
    </source>
</evidence>
<keyword evidence="6" id="KW-1185">Reference proteome</keyword>
<dbReference type="PANTHER" id="PTHR46796">
    <property type="entry name" value="HTH-TYPE TRANSCRIPTIONAL ACTIVATOR RHAS-RELATED"/>
    <property type="match status" value="1"/>
</dbReference>
<dbReference type="PANTHER" id="PTHR46796:SF7">
    <property type="entry name" value="ARAC FAMILY TRANSCRIPTIONAL REGULATOR"/>
    <property type="match status" value="1"/>
</dbReference>
<organism evidence="5 6">
    <name type="scientific">Ruegeria spongiae</name>
    <dbReference type="NCBI Taxonomy" id="2942209"/>
    <lineage>
        <taxon>Bacteria</taxon>
        <taxon>Pseudomonadati</taxon>
        <taxon>Pseudomonadota</taxon>
        <taxon>Alphaproteobacteria</taxon>
        <taxon>Rhodobacterales</taxon>
        <taxon>Roseobacteraceae</taxon>
        <taxon>Ruegeria</taxon>
    </lineage>
</organism>
<proteinExistence type="predicted"/>
<dbReference type="PROSITE" id="PS01124">
    <property type="entry name" value="HTH_ARAC_FAMILY_2"/>
    <property type="match status" value="1"/>
</dbReference>
<keyword evidence="3" id="KW-0804">Transcription</keyword>
<name>A0ABT0Q893_9RHOB</name>
<gene>
    <name evidence="5" type="ORF">M3P21_21555</name>
</gene>
<evidence type="ECO:0000256" key="2">
    <source>
        <dbReference type="ARBA" id="ARBA00023125"/>
    </source>
</evidence>
<sequence>MPALGVEIARPRQIMLYVLPEFTLTELAAVLDIFRCANTVTNRELYTWTIMSTTDGNVRSTAGVGVEACDFSKVSKPPDLMVFLGGEACRSQASPLKTAVHWLRCRRTEVILLSDAVASIVSTGIFGAEAVSAHWQELSALNMELVDTPIEDTLFSETGRLLTSSGYVATFDVFLHILRRHHGSSLATLVADILVKGEIRQQQTKQRQALRDRLGIDDLRVLEAVEIMEQYEGHDFKIGDVTQEVNICSRQLERLFRKYFDESPMRYYSRIKLEKAKTLIEQTGLPISEISLACGFSSLSNFNRSFRSRFRETPTQIRTKKLAERKTSEGVFEKRTDSELYECAGGFTSLNPSA</sequence>
<dbReference type="Pfam" id="PF12833">
    <property type="entry name" value="HTH_18"/>
    <property type="match status" value="1"/>
</dbReference>
<comment type="caution">
    <text evidence="5">The sequence shown here is derived from an EMBL/GenBank/DDBJ whole genome shotgun (WGS) entry which is preliminary data.</text>
</comment>
<dbReference type="InterPro" id="IPR009057">
    <property type="entry name" value="Homeodomain-like_sf"/>
</dbReference>
<dbReference type="PRINTS" id="PR00032">
    <property type="entry name" value="HTHARAC"/>
</dbReference>
<evidence type="ECO:0000313" key="6">
    <source>
        <dbReference type="Proteomes" id="UP001203880"/>
    </source>
</evidence>
<dbReference type="PROSITE" id="PS00041">
    <property type="entry name" value="HTH_ARAC_FAMILY_1"/>
    <property type="match status" value="1"/>
</dbReference>
<protein>
    <submittedName>
        <fullName evidence="5">Helix-turn-helix domain-containing protein</fullName>
    </submittedName>
</protein>
<dbReference type="Gene3D" id="1.10.10.60">
    <property type="entry name" value="Homeodomain-like"/>
    <property type="match status" value="1"/>
</dbReference>
<keyword evidence="1" id="KW-0805">Transcription regulation</keyword>
<evidence type="ECO:0000259" key="4">
    <source>
        <dbReference type="PROSITE" id="PS01124"/>
    </source>
</evidence>
<dbReference type="RefSeq" id="WP_249713527.1">
    <property type="nucleotide sequence ID" value="NZ_JAMFMB010000053.1"/>
</dbReference>
<dbReference type="EMBL" id="JAMFMB010000053">
    <property type="protein sequence ID" value="MCL6286101.1"/>
    <property type="molecule type" value="Genomic_DNA"/>
</dbReference>
<dbReference type="InterPro" id="IPR020449">
    <property type="entry name" value="Tscrpt_reg_AraC-type_HTH"/>
</dbReference>
<dbReference type="InterPro" id="IPR018060">
    <property type="entry name" value="HTH_AraC"/>
</dbReference>
<accession>A0ABT0Q893</accession>
<evidence type="ECO:0000256" key="3">
    <source>
        <dbReference type="ARBA" id="ARBA00023163"/>
    </source>
</evidence>
<dbReference type="SUPFAM" id="SSF46689">
    <property type="entry name" value="Homeodomain-like"/>
    <property type="match status" value="1"/>
</dbReference>
<dbReference type="SUPFAM" id="SSF52317">
    <property type="entry name" value="Class I glutamine amidotransferase-like"/>
    <property type="match status" value="1"/>
</dbReference>
<reference evidence="5" key="1">
    <citation type="submission" date="2022-05" db="EMBL/GenBank/DDBJ databases">
        <authorList>
            <person name="Park J.-S."/>
        </authorList>
    </citation>
    <scope>NUCLEOTIDE SEQUENCE</scope>
    <source>
        <strain evidence="5">2012CJ41-6</strain>
    </source>
</reference>
<feature type="domain" description="HTH araC/xylS-type" evidence="4">
    <location>
        <begin position="222"/>
        <end position="320"/>
    </location>
</feature>